<evidence type="ECO:0000256" key="3">
    <source>
        <dbReference type="ARBA" id="ARBA00022490"/>
    </source>
</evidence>
<evidence type="ECO:0000313" key="9">
    <source>
        <dbReference type="EMBL" id="EEJ41321.1"/>
    </source>
</evidence>
<sequence length="314" mass="34290">MEEKPMSLTVDEINQIQFNTKMRGYNPTEVNDFIKEVAQTVQELTDQNRALQEKVKADESKLKYFSELKDSLNKSILVAQEAADKVKNNAKREADIMVREAQKQATDIVSTANEKANQIVENTAEGTRKLTSETSDLKKQTRIFRQRLQVMLESQLEVVKSDEWDKLLANDDIDKYGEIQNILGTRLDNNSGESVESTSITTSDFESESTTATVADETTSGSVAIKNNVASDSAVTSDSEVVVKSEESESAPASSAETVSFNSPTDFASAFTDTSAVAQSDESKATNDSVASASTESSNSEDEGDTVVVFPDNN</sequence>
<protein>
    <submittedName>
        <fullName evidence="9">DivIVA domain protein</fullName>
    </submittedName>
</protein>
<keyword evidence="3" id="KW-0963">Cytoplasm</keyword>
<evidence type="ECO:0000256" key="8">
    <source>
        <dbReference type="SAM" id="MobiDB-lite"/>
    </source>
</evidence>
<proteinExistence type="inferred from homology"/>
<evidence type="ECO:0000313" key="10">
    <source>
        <dbReference type="Proteomes" id="UP000004483"/>
    </source>
</evidence>
<dbReference type="eggNOG" id="COG3599">
    <property type="taxonomic scope" value="Bacteria"/>
</dbReference>
<reference evidence="9 10" key="1">
    <citation type="submission" date="2009-01" db="EMBL/GenBank/DDBJ databases">
        <authorList>
            <person name="Qin X."/>
            <person name="Bachman B."/>
            <person name="Battles P."/>
            <person name="Bell A."/>
            <person name="Bess C."/>
            <person name="Bickham C."/>
            <person name="Chaboub L."/>
            <person name="Chen D."/>
            <person name="Coyle M."/>
            <person name="Deiros D.R."/>
            <person name="Dinh H."/>
            <person name="Forbes L."/>
            <person name="Fowler G."/>
            <person name="Francisco L."/>
            <person name="Fu Q."/>
            <person name="Gubbala S."/>
            <person name="Hale W."/>
            <person name="Han Y."/>
            <person name="Hemphill L."/>
            <person name="Highlander S.K."/>
            <person name="Hirani K."/>
            <person name="Hogues M."/>
            <person name="Jackson L."/>
            <person name="Jakkamsetti A."/>
            <person name="Javaid M."/>
            <person name="Jiang H."/>
            <person name="Korchina V."/>
            <person name="Kovar C."/>
            <person name="Lara F."/>
            <person name="Lee S."/>
            <person name="Mata R."/>
            <person name="Mathew T."/>
            <person name="Moen C."/>
            <person name="Morales K."/>
            <person name="Munidasa M."/>
            <person name="Nazareth L."/>
            <person name="Ngo R."/>
            <person name="Nguyen L."/>
            <person name="Okwuonu G."/>
            <person name="Ongeri F."/>
            <person name="Patil S."/>
            <person name="Petrosino J."/>
            <person name="Pham C."/>
            <person name="Pham P."/>
            <person name="Pu L.-L."/>
            <person name="Puazo M."/>
            <person name="Raj R."/>
            <person name="Reid J."/>
            <person name="Rouhana J."/>
            <person name="Saada N."/>
            <person name="Shang Y."/>
            <person name="Simmons D."/>
            <person name="Thornton R."/>
            <person name="Warren J."/>
            <person name="Weissenberger G."/>
            <person name="Zhang J."/>
            <person name="Zhang L."/>
            <person name="Zhou C."/>
            <person name="Zhu D."/>
            <person name="Muzny D."/>
            <person name="Worley K."/>
            <person name="Gibbs R."/>
        </authorList>
    </citation>
    <scope>NUCLEOTIDE SEQUENCE [LARGE SCALE GENOMIC DNA]</scope>
    <source>
        <strain evidence="9 10">ATCC 49540</strain>
    </source>
</reference>
<dbReference type="PANTHER" id="PTHR35794:SF2">
    <property type="entry name" value="CELL DIVISION PROTEIN DIVIVA"/>
    <property type="match status" value="1"/>
</dbReference>
<feature type="coiled-coil region" evidence="7">
    <location>
        <begin position="34"/>
        <end position="61"/>
    </location>
</feature>
<comment type="caution">
    <text evidence="9">The sequence shown here is derived from an EMBL/GenBank/DDBJ whole genome shotgun (WGS) entry which is preliminary data.</text>
</comment>
<dbReference type="Proteomes" id="UP000004483">
    <property type="component" value="Unassembled WGS sequence"/>
</dbReference>
<dbReference type="AlphaFoldDB" id="C2ERW1"/>
<feature type="region of interest" description="Disordered" evidence="8">
    <location>
        <begin position="235"/>
        <end position="314"/>
    </location>
</feature>
<keyword evidence="6" id="KW-0131">Cell cycle</keyword>
<keyword evidence="5 7" id="KW-0175">Coiled coil</keyword>
<name>C2ERW1_9LACO</name>
<dbReference type="NCBIfam" id="TIGR03544">
    <property type="entry name" value="DivI1A_domain"/>
    <property type="match status" value="1"/>
</dbReference>
<dbReference type="PANTHER" id="PTHR35794">
    <property type="entry name" value="CELL DIVISION PROTEIN DIVIVA"/>
    <property type="match status" value="1"/>
</dbReference>
<dbReference type="STRING" id="1423814.HMPREF0549_0197"/>
<organism evidence="9 10">
    <name type="scientific">Limosilactobacillus vaginalis DSM 5837 = ATCC 49540</name>
    <dbReference type="NCBI Taxonomy" id="1423814"/>
    <lineage>
        <taxon>Bacteria</taxon>
        <taxon>Bacillati</taxon>
        <taxon>Bacillota</taxon>
        <taxon>Bacilli</taxon>
        <taxon>Lactobacillales</taxon>
        <taxon>Lactobacillaceae</taxon>
        <taxon>Limosilactobacillus</taxon>
    </lineage>
</organism>
<evidence type="ECO:0000256" key="4">
    <source>
        <dbReference type="ARBA" id="ARBA00022618"/>
    </source>
</evidence>
<comment type="similarity">
    <text evidence="2">Belongs to the DivIVA family.</text>
</comment>
<dbReference type="InterPro" id="IPR007793">
    <property type="entry name" value="DivIVA_fam"/>
</dbReference>
<accession>C2ERW1</accession>
<keyword evidence="4" id="KW-0132">Cell division</keyword>
<evidence type="ECO:0000256" key="2">
    <source>
        <dbReference type="ARBA" id="ARBA00009008"/>
    </source>
</evidence>
<dbReference type="HOGENOM" id="CLU_076854_0_2_9"/>
<gene>
    <name evidence="9" type="ORF">HMPREF0549_0197</name>
</gene>
<feature type="region of interest" description="Disordered" evidence="8">
    <location>
        <begin position="187"/>
        <end position="216"/>
    </location>
</feature>
<evidence type="ECO:0000256" key="1">
    <source>
        <dbReference type="ARBA" id="ARBA00004496"/>
    </source>
</evidence>
<evidence type="ECO:0000256" key="7">
    <source>
        <dbReference type="SAM" id="Coils"/>
    </source>
</evidence>
<comment type="subcellular location">
    <subcellularLocation>
        <location evidence="1">Cytoplasm</location>
    </subcellularLocation>
</comment>
<evidence type="ECO:0000256" key="5">
    <source>
        <dbReference type="ARBA" id="ARBA00023054"/>
    </source>
</evidence>
<dbReference type="GO" id="GO:0005737">
    <property type="term" value="C:cytoplasm"/>
    <property type="evidence" value="ECO:0007669"/>
    <property type="project" value="UniProtKB-SubCell"/>
</dbReference>
<feature type="compositionally biased region" description="Polar residues" evidence="8">
    <location>
        <begin position="261"/>
        <end position="280"/>
    </location>
</feature>
<dbReference type="Gene3D" id="6.10.250.660">
    <property type="match status" value="1"/>
</dbReference>
<dbReference type="EMBL" id="ACGV01000018">
    <property type="protein sequence ID" value="EEJ41321.1"/>
    <property type="molecule type" value="Genomic_DNA"/>
</dbReference>
<dbReference type="PATRIC" id="fig|1423814.6.peg.278"/>
<dbReference type="Pfam" id="PF05103">
    <property type="entry name" value="DivIVA"/>
    <property type="match status" value="1"/>
</dbReference>
<evidence type="ECO:0000256" key="6">
    <source>
        <dbReference type="ARBA" id="ARBA00023306"/>
    </source>
</evidence>
<dbReference type="GO" id="GO:0051301">
    <property type="term" value="P:cell division"/>
    <property type="evidence" value="ECO:0007669"/>
    <property type="project" value="UniProtKB-KW"/>
</dbReference>
<feature type="compositionally biased region" description="Low complexity" evidence="8">
    <location>
        <begin position="250"/>
        <end position="260"/>
    </location>
</feature>
<feature type="compositionally biased region" description="Low complexity" evidence="8">
    <location>
        <begin position="287"/>
        <end position="298"/>
    </location>
</feature>
<dbReference type="InterPro" id="IPR019933">
    <property type="entry name" value="DivIVA_domain"/>
</dbReference>